<dbReference type="AlphaFoldDB" id="A0ABC9SF39"/>
<gene>
    <name evidence="1" type="ORF">LEP1GSC056_3442</name>
</gene>
<evidence type="ECO:0000313" key="2">
    <source>
        <dbReference type="Proteomes" id="UP000012166"/>
    </source>
</evidence>
<proteinExistence type="predicted"/>
<name>A0ABC9SF39_LEPBO</name>
<dbReference type="Proteomes" id="UP000012166">
    <property type="component" value="Unassembled WGS sequence"/>
</dbReference>
<accession>A0ABC9SF39</accession>
<sequence>MPHVPICQSYTLSVNYGKKLIEKTIFDYLISYLRAASHEIRNTFPTKV</sequence>
<organism evidence="1 2">
    <name type="scientific">Leptospira borgpetersenii str. Brem 328</name>
    <dbReference type="NCBI Taxonomy" id="1049780"/>
    <lineage>
        <taxon>Bacteria</taxon>
        <taxon>Pseudomonadati</taxon>
        <taxon>Spirochaetota</taxon>
        <taxon>Spirochaetia</taxon>
        <taxon>Leptospirales</taxon>
        <taxon>Leptospiraceae</taxon>
        <taxon>Leptospira</taxon>
    </lineage>
</organism>
<evidence type="ECO:0000313" key="1">
    <source>
        <dbReference type="EMBL" id="EMN16379.1"/>
    </source>
</evidence>
<dbReference type="EMBL" id="AHMS02000034">
    <property type="protein sequence ID" value="EMN16379.1"/>
    <property type="molecule type" value="Genomic_DNA"/>
</dbReference>
<reference evidence="1 2" key="1">
    <citation type="submission" date="2013-01" db="EMBL/GenBank/DDBJ databases">
        <authorList>
            <person name="Harkins D.M."/>
            <person name="Durkin A.S."/>
            <person name="Brinkac L.M."/>
            <person name="Haft D.H."/>
            <person name="Selengut J.D."/>
            <person name="Sanka R."/>
            <person name="DePew J."/>
            <person name="Purushe J."/>
            <person name="Hartskeerl R.A."/>
            <person name="Ahmed A."/>
            <person name="van der Linden H."/>
            <person name="Goris M.G.A."/>
            <person name="Vinetz J.M."/>
            <person name="Sutton G.G."/>
            <person name="Nierman W.C."/>
            <person name="Fouts D.E."/>
        </authorList>
    </citation>
    <scope>NUCLEOTIDE SEQUENCE [LARGE SCALE GENOMIC DNA]</scope>
    <source>
        <strain evidence="1 2">Brem 328</strain>
    </source>
</reference>
<protein>
    <submittedName>
        <fullName evidence="1">Uncharacterized protein</fullName>
    </submittedName>
</protein>
<comment type="caution">
    <text evidence="1">The sequence shown here is derived from an EMBL/GenBank/DDBJ whole genome shotgun (WGS) entry which is preliminary data.</text>
</comment>